<dbReference type="GO" id="GO:0015977">
    <property type="term" value="P:carbon fixation"/>
    <property type="evidence" value="ECO:0007669"/>
    <property type="project" value="InterPro"/>
</dbReference>
<dbReference type="InterPro" id="IPR033129">
    <property type="entry name" value="PEPCASE_His_AS"/>
</dbReference>
<dbReference type="Pfam" id="PF00311">
    <property type="entry name" value="PEPcase"/>
    <property type="match status" value="1"/>
</dbReference>
<dbReference type="KEGG" id="fax:FUAX_27010"/>
<proteinExistence type="predicted"/>
<dbReference type="GO" id="GO:0005829">
    <property type="term" value="C:cytosol"/>
    <property type="evidence" value="ECO:0007669"/>
    <property type="project" value="TreeGrafter"/>
</dbReference>
<evidence type="ECO:0000256" key="2">
    <source>
        <dbReference type="ARBA" id="ARBA00022419"/>
    </source>
</evidence>
<dbReference type="InterPro" id="IPR018129">
    <property type="entry name" value="PEP_COase_Lys_AS"/>
</dbReference>
<protein>
    <recommendedName>
        <fullName evidence="2">Phosphoenolpyruvate carboxylase</fullName>
    </recommendedName>
</protein>
<evidence type="ECO:0000256" key="1">
    <source>
        <dbReference type="ARBA" id="ARBA00003670"/>
    </source>
</evidence>
<dbReference type="InterPro" id="IPR021135">
    <property type="entry name" value="PEP_COase"/>
</dbReference>
<dbReference type="RefSeq" id="WP_338391839.1">
    <property type="nucleotide sequence ID" value="NZ_AP025314.1"/>
</dbReference>
<dbReference type="PRINTS" id="PR00150">
    <property type="entry name" value="PEPCARBXLASE"/>
</dbReference>
<evidence type="ECO:0000256" key="4">
    <source>
        <dbReference type="PROSITE-ProRule" id="PRU10112"/>
    </source>
</evidence>
<keyword evidence="6" id="KW-1185">Reference proteome</keyword>
<feature type="active site" evidence="3">
    <location>
        <position position="130"/>
    </location>
</feature>
<evidence type="ECO:0000256" key="3">
    <source>
        <dbReference type="PROSITE-ProRule" id="PRU10111"/>
    </source>
</evidence>
<dbReference type="PROSITE" id="PS00393">
    <property type="entry name" value="PEPCASE_2"/>
    <property type="match status" value="1"/>
</dbReference>
<sequence>MGQLTKTQAKLGKPYIDLEFLLRCFKEVLIDNGEKELANYLPWINEPNEIPFESFGQKHVQMYSIAFQLLNMVEENGDVQRRREKENENLSSTKGLWANSLEYLKSWNIDQEEIADIAAKTYIEPVLTAHPTEAKRATVLEHHRELYLLLVKRENQMYTDMEQGDIRHEVKLTLDRLWRTGEIFVEKPDLASELRSVTHYLTNVFPNTIQILDRRFMHAWEGAGFDTSLVRDPRKLPKISFGSWVGGDRDGHPFVTADVTRDTLQSMRLNSLVVIRRFLMKLVKHLSFSINIEDTSKKLRKRADAIVAEIGEQAEDVLKRNNGEGFRQFINLLLHKLPIDIEREHATHLKELPHSYRNSDQLIDDLIILHEALIEYGAVEIAYNDVNEAIRIVQTFGFHLAHLDIRQNSGFHEKAIAQLMDAAGLVGDKFLEWNEEQRVKFLNKELQSNRPFTSRHDNLGHEAQAVLDCYKVLAGYVERYREQCLGSLIVSMTRSLSDLLTVYVLAREAGLTIQQGDGFACRMQVVPLFETIDDMEGSPAILDSFLKHPFTRRSLAYQQTIRDHHRPVQQVMIGYSDSNKDGGALASQWHLFKTQKELTAVGLKHNAQIRFFHGKGGSISRGAGPTHYFLRSLPLHALQGDLRLTEQGETIAQKYANKINASYNLELLLAGTTSMTALHNHQNGNGKETEEIMSFLSETSQAHYSNLLHHPNFIKFFGEATPIDAIENSKIGSRPARRTGKRSLTDLRAIPWVFSWSQSRFNITSWYGVGSTLEQFMIEQPEAFDRFRETVEESDLVRYVFQNVDASLMTTSPAIFEKYAALVEDADVRESVLSVIKEEYDRTVRMLDVLMRKTFSQRQQKHYYSSLLRTEALETIHTIQLSLLKKWRVEKEDKDPNAENTLLELLMTINGIAGALRTTG</sequence>
<dbReference type="Proteomes" id="UP001348817">
    <property type="component" value="Chromosome"/>
</dbReference>
<dbReference type="GO" id="GO:0008964">
    <property type="term" value="F:phosphoenolpyruvate carboxylase activity"/>
    <property type="evidence" value="ECO:0007669"/>
    <property type="project" value="InterPro"/>
</dbReference>
<dbReference type="PANTHER" id="PTHR30523">
    <property type="entry name" value="PHOSPHOENOLPYRUVATE CARBOXYLASE"/>
    <property type="match status" value="1"/>
</dbReference>
<dbReference type="PROSITE" id="PS00781">
    <property type="entry name" value="PEPCASE_1"/>
    <property type="match status" value="1"/>
</dbReference>
<feature type="active site" evidence="4">
    <location>
        <position position="580"/>
    </location>
</feature>
<organism evidence="5 6">
    <name type="scientific">Fulvitalea axinellae</name>
    <dbReference type="NCBI Taxonomy" id="1182444"/>
    <lineage>
        <taxon>Bacteria</taxon>
        <taxon>Pseudomonadati</taxon>
        <taxon>Bacteroidota</taxon>
        <taxon>Cytophagia</taxon>
        <taxon>Cytophagales</taxon>
        <taxon>Persicobacteraceae</taxon>
        <taxon>Fulvitalea</taxon>
    </lineage>
</organism>
<accession>A0AAU9CUV2</accession>
<name>A0AAU9CUV2_9BACT</name>
<evidence type="ECO:0000313" key="6">
    <source>
        <dbReference type="Proteomes" id="UP001348817"/>
    </source>
</evidence>
<dbReference type="PANTHER" id="PTHR30523:SF32">
    <property type="entry name" value="PHOSPHOENOLPYRUVATE CARBOXYLASE"/>
    <property type="match status" value="1"/>
</dbReference>
<reference evidence="5 6" key="1">
    <citation type="submission" date="2021-12" db="EMBL/GenBank/DDBJ databases">
        <title>Genome sequencing of bacteria with rrn-lacking chromosome and rrn-plasmid.</title>
        <authorList>
            <person name="Anda M."/>
            <person name="Iwasaki W."/>
        </authorList>
    </citation>
    <scope>NUCLEOTIDE SEQUENCE [LARGE SCALE GENOMIC DNA]</scope>
    <source>
        <strain evidence="5 6">DSM 100852</strain>
    </source>
</reference>
<evidence type="ECO:0000313" key="5">
    <source>
        <dbReference type="EMBL" id="BDD10269.1"/>
    </source>
</evidence>
<dbReference type="Gene3D" id="1.20.1440.90">
    <property type="entry name" value="Phosphoenolpyruvate/pyruvate domain"/>
    <property type="match status" value="1"/>
</dbReference>
<dbReference type="InterPro" id="IPR015813">
    <property type="entry name" value="Pyrv/PenolPyrv_kinase-like_dom"/>
</dbReference>
<dbReference type="AlphaFoldDB" id="A0AAU9CUV2"/>
<gene>
    <name evidence="5" type="primary">ppc</name>
    <name evidence="5" type="ORF">FUAX_27010</name>
</gene>
<dbReference type="GO" id="GO:0006099">
    <property type="term" value="P:tricarboxylic acid cycle"/>
    <property type="evidence" value="ECO:0007669"/>
    <property type="project" value="InterPro"/>
</dbReference>
<dbReference type="SUPFAM" id="SSF51621">
    <property type="entry name" value="Phosphoenolpyruvate/pyruvate domain"/>
    <property type="match status" value="1"/>
</dbReference>
<comment type="function">
    <text evidence="1">Forms oxaloacetate, a four-carbon dicarboxylic acid source for the tricarboxylic acid cycle.</text>
</comment>
<dbReference type="EMBL" id="AP025314">
    <property type="protein sequence ID" value="BDD10269.1"/>
    <property type="molecule type" value="Genomic_DNA"/>
</dbReference>